<dbReference type="RefSeq" id="WP_008945224.1">
    <property type="nucleotide sequence ID" value="NZ_RBIG01000001.1"/>
</dbReference>
<reference evidence="3 4" key="1">
    <citation type="submission" date="2018-10" db="EMBL/GenBank/DDBJ databases">
        <title>Comparative analysis of microorganisms from saline springs in Andes Mountain Range, Colombia.</title>
        <authorList>
            <person name="Rubin E."/>
        </authorList>
    </citation>
    <scope>NUCLEOTIDE SEQUENCE [LARGE SCALE GENOMIC DNA]</scope>
    <source>
        <strain evidence="3 4">USBA 36</strain>
    </source>
</reference>
<evidence type="ECO:0000256" key="1">
    <source>
        <dbReference type="SAM" id="MobiDB-lite"/>
    </source>
</evidence>
<feature type="region of interest" description="Disordered" evidence="1">
    <location>
        <begin position="58"/>
        <end position="79"/>
    </location>
</feature>
<dbReference type="OrthoDB" id="7361341at2"/>
<feature type="signal peptide" evidence="2">
    <location>
        <begin position="1"/>
        <end position="22"/>
    </location>
</feature>
<dbReference type="AlphaFoldDB" id="A0A420WST0"/>
<proteinExistence type="predicted"/>
<evidence type="ECO:0000313" key="4">
    <source>
        <dbReference type="Proteomes" id="UP000277424"/>
    </source>
</evidence>
<protein>
    <submittedName>
        <fullName evidence="3">Uncharacterized protein</fullName>
    </submittedName>
</protein>
<feature type="chain" id="PRO_5019258177" evidence="2">
    <location>
        <begin position="23"/>
        <end position="129"/>
    </location>
</feature>
<organism evidence="3 4">
    <name type="scientific">Oceanibaculum indicum</name>
    <dbReference type="NCBI Taxonomy" id="526216"/>
    <lineage>
        <taxon>Bacteria</taxon>
        <taxon>Pseudomonadati</taxon>
        <taxon>Pseudomonadota</taxon>
        <taxon>Alphaproteobacteria</taxon>
        <taxon>Rhodospirillales</taxon>
        <taxon>Oceanibaculaceae</taxon>
        <taxon>Oceanibaculum</taxon>
    </lineage>
</organism>
<dbReference type="Proteomes" id="UP000277424">
    <property type="component" value="Unassembled WGS sequence"/>
</dbReference>
<evidence type="ECO:0000313" key="3">
    <source>
        <dbReference type="EMBL" id="RKQ73896.1"/>
    </source>
</evidence>
<name>A0A420WST0_9PROT</name>
<dbReference type="EMBL" id="RBIG01000001">
    <property type="protein sequence ID" value="RKQ73896.1"/>
    <property type="molecule type" value="Genomic_DNA"/>
</dbReference>
<sequence>MYRRSLFAALVGIGLLPGIAAASDCADRANQLIAETKSGKQQMVDDKAKVVLNTKDGAKDVSGATDSAKPRDTWIGAPGNETRAIDKLEAAIDADRKGDHDSCRQLVAEVETMLVEPGSTDKEPAKKTQ</sequence>
<gene>
    <name evidence="3" type="ORF">BCL74_1688</name>
</gene>
<accession>A0A420WST0</accession>
<keyword evidence="2" id="KW-0732">Signal</keyword>
<evidence type="ECO:0000256" key="2">
    <source>
        <dbReference type="SAM" id="SignalP"/>
    </source>
</evidence>
<comment type="caution">
    <text evidence="3">The sequence shown here is derived from an EMBL/GenBank/DDBJ whole genome shotgun (WGS) entry which is preliminary data.</text>
</comment>